<accession>A0A271J0D9</accession>
<name>A0A271J0D9_9BACT</name>
<protein>
    <submittedName>
        <fullName evidence="7">Permease</fullName>
    </submittedName>
</protein>
<organism evidence="7 8">
    <name type="scientific">Rubrivirga marina</name>
    <dbReference type="NCBI Taxonomy" id="1196024"/>
    <lineage>
        <taxon>Bacteria</taxon>
        <taxon>Pseudomonadati</taxon>
        <taxon>Rhodothermota</taxon>
        <taxon>Rhodothermia</taxon>
        <taxon>Rhodothermales</taxon>
        <taxon>Rubricoccaceae</taxon>
        <taxon>Rubrivirga</taxon>
    </lineage>
</organism>
<feature type="transmembrane region" description="Helical" evidence="6">
    <location>
        <begin position="54"/>
        <end position="74"/>
    </location>
</feature>
<dbReference type="RefSeq" id="WP_095510594.1">
    <property type="nucleotide sequence ID" value="NZ_MQWD01000001.1"/>
</dbReference>
<feature type="transmembrane region" description="Helical" evidence="6">
    <location>
        <begin position="113"/>
        <end position="137"/>
    </location>
</feature>
<evidence type="ECO:0000256" key="6">
    <source>
        <dbReference type="RuleBase" id="RU004379"/>
    </source>
</evidence>
<evidence type="ECO:0000256" key="2">
    <source>
        <dbReference type="ARBA" id="ARBA00010350"/>
    </source>
</evidence>
<keyword evidence="8" id="KW-1185">Reference proteome</keyword>
<evidence type="ECO:0000256" key="1">
    <source>
        <dbReference type="ARBA" id="ARBA00004141"/>
    </source>
</evidence>
<gene>
    <name evidence="7" type="ORF">BSZ37_11010</name>
</gene>
<evidence type="ECO:0000256" key="3">
    <source>
        <dbReference type="ARBA" id="ARBA00022692"/>
    </source>
</evidence>
<evidence type="ECO:0000256" key="5">
    <source>
        <dbReference type="ARBA" id="ARBA00023136"/>
    </source>
</evidence>
<dbReference type="PANTHER" id="PTHR23291:SF50">
    <property type="entry name" value="PROTEIN LIFEGUARD 4"/>
    <property type="match status" value="1"/>
</dbReference>
<feature type="transmembrane region" description="Helical" evidence="6">
    <location>
        <begin position="149"/>
        <end position="167"/>
    </location>
</feature>
<dbReference type="GO" id="GO:0005886">
    <property type="term" value="C:plasma membrane"/>
    <property type="evidence" value="ECO:0007669"/>
    <property type="project" value="TreeGrafter"/>
</dbReference>
<evidence type="ECO:0000256" key="4">
    <source>
        <dbReference type="ARBA" id="ARBA00022989"/>
    </source>
</evidence>
<proteinExistence type="inferred from homology"/>
<dbReference type="EMBL" id="MQWD01000001">
    <property type="protein sequence ID" value="PAP76923.1"/>
    <property type="molecule type" value="Genomic_DNA"/>
</dbReference>
<feature type="transmembrane region" description="Helical" evidence="6">
    <location>
        <begin position="25"/>
        <end position="48"/>
    </location>
</feature>
<dbReference type="Proteomes" id="UP000216339">
    <property type="component" value="Unassembled WGS sequence"/>
</dbReference>
<dbReference type="InterPro" id="IPR006214">
    <property type="entry name" value="Bax_inhibitor_1-related"/>
</dbReference>
<evidence type="ECO:0000313" key="7">
    <source>
        <dbReference type="EMBL" id="PAP76923.1"/>
    </source>
</evidence>
<feature type="transmembrane region" description="Helical" evidence="6">
    <location>
        <begin position="86"/>
        <end position="107"/>
    </location>
</feature>
<comment type="similarity">
    <text evidence="2 6">Belongs to the BI1 family.</text>
</comment>
<keyword evidence="3 6" id="KW-0812">Transmembrane</keyword>
<reference evidence="7 8" key="1">
    <citation type="submission" date="2016-11" db="EMBL/GenBank/DDBJ databases">
        <title>Study of marine rhodopsin-containing bacteria.</title>
        <authorList>
            <person name="Yoshizawa S."/>
            <person name="Kumagai Y."/>
            <person name="Kogure K."/>
        </authorList>
    </citation>
    <scope>NUCLEOTIDE SEQUENCE [LARGE SCALE GENOMIC DNA]</scope>
    <source>
        <strain evidence="7 8">SAORIC-28</strain>
    </source>
</reference>
<dbReference type="PANTHER" id="PTHR23291">
    <property type="entry name" value="BAX INHIBITOR-RELATED"/>
    <property type="match status" value="1"/>
</dbReference>
<keyword evidence="5 6" id="KW-0472">Membrane</keyword>
<comment type="subcellular location">
    <subcellularLocation>
        <location evidence="1">Membrane</location>
        <topology evidence="1">Multi-pass membrane protein</topology>
    </subcellularLocation>
</comment>
<dbReference type="Pfam" id="PF01027">
    <property type="entry name" value="Bax1-I"/>
    <property type="match status" value="1"/>
</dbReference>
<keyword evidence="4 6" id="KW-1133">Transmembrane helix</keyword>
<dbReference type="AlphaFoldDB" id="A0A271J0D9"/>
<sequence length="229" mass="24478">MDLTYRTPVAALGDDARAAFLTRTYAHLLGAILLFALIEVFLFTSGLAYPMAQAMLGVSWLLVLGGFVIVSWFASSAAARAESKAAQYGALGAFVLAEAVIFVPLLVMAELSVGGGVIASAAWVTLLGFSALTAIVFFTGKDFSFLGGILKWAFVLALVAIVAGVLFGFNLGTWFSVAMIGLAGAAILYDTSKVLHHYPEDRYVSAALELFASMALMFWYVLRLFMSRD</sequence>
<feature type="transmembrane region" description="Helical" evidence="6">
    <location>
        <begin position="203"/>
        <end position="222"/>
    </location>
</feature>
<evidence type="ECO:0000313" key="8">
    <source>
        <dbReference type="Proteomes" id="UP000216339"/>
    </source>
</evidence>
<comment type="caution">
    <text evidence="7">The sequence shown here is derived from an EMBL/GenBank/DDBJ whole genome shotgun (WGS) entry which is preliminary data.</text>
</comment>
<dbReference type="OrthoDB" id="5177430at2"/>